<evidence type="ECO:0000313" key="2">
    <source>
        <dbReference type="Proteomes" id="UP000239089"/>
    </source>
</evidence>
<keyword evidence="2" id="KW-1185">Reference proteome</keyword>
<accession>A0A2S6NF16</accession>
<sequence>MSVLSTRERNALTDEKFGLPDKRAYPMPDAIHARNAKARAAEEFNIGNLSSAEKARIDSKADEILGEA</sequence>
<dbReference type="EMBL" id="NHSJ01000027">
    <property type="protein sequence ID" value="PPQ33180.1"/>
    <property type="molecule type" value="Genomic_DNA"/>
</dbReference>
<dbReference type="AlphaFoldDB" id="A0A2S6NF16"/>
<reference evidence="1 2" key="1">
    <citation type="journal article" date="2018" name="Arch. Microbiol.">
        <title>New insights into the metabolic potential of the phototrophic purple bacterium Rhodopila globiformis DSM 161(T) from its draft genome sequence and evidence for a vanadium-dependent nitrogenase.</title>
        <authorList>
            <person name="Imhoff J.F."/>
            <person name="Rahn T."/>
            <person name="Kunzel S."/>
            <person name="Neulinger S.C."/>
        </authorList>
    </citation>
    <scope>NUCLEOTIDE SEQUENCE [LARGE SCALE GENOMIC DNA]</scope>
    <source>
        <strain evidence="1 2">DSM 16996</strain>
    </source>
</reference>
<dbReference type="RefSeq" id="WP_104506361.1">
    <property type="nucleotide sequence ID" value="NZ_JACIGC010000029.1"/>
</dbReference>
<organism evidence="1 2">
    <name type="scientific">Rhodoblastus sphagnicola</name>
    <dbReference type="NCBI Taxonomy" id="333368"/>
    <lineage>
        <taxon>Bacteria</taxon>
        <taxon>Pseudomonadati</taxon>
        <taxon>Pseudomonadota</taxon>
        <taxon>Alphaproteobacteria</taxon>
        <taxon>Hyphomicrobiales</taxon>
        <taxon>Rhodoblastaceae</taxon>
        <taxon>Rhodoblastus</taxon>
    </lineage>
</organism>
<evidence type="ECO:0000313" key="1">
    <source>
        <dbReference type="EMBL" id="PPQ33180.1"/>
    </source>
</evidence>
<comment type="caution">
    <text evidence="1">The sequence shown here is derived from an EMBL/GenBank/DDBJ whole genome shotgun (WGS) entry which is preliminary data.</text>
</comment>
<gene>
    <name evidence="1" type="ORF">CCR94_02700</name>
</gene>
<protein>
    <submittedName>
        <fullName evidence="1">Uncharacterized protein</fullName>
    </submittedName>
</protein>
<name>A0A2S6NF16_9HYPH</name>
<dbReference type="Proteomes" id="UP000239089">
    <property type="component" value="Unassembled WGS sequence"/>
</dbReference>
<proteinExistence type="predicted"/>